<name>A0ACA9LJY1_9GLOM</name>
<protein>
    <submittedName>
        <fullName evidence="1">3813_t:CDS:1</fullName>
    </submittedName>
</protein>
<organism evidence="1 2">
    <name type="scientific">Scutellospora calospora</name>
    <dbReference type="NCBI Taxonomy" id="85575"/>
    <lineage>
        <taxon>Eukaryota</taxon>
        <taxon>Fungi</taxon>
        <taxon>Fungi incertae sedis</taxon>
        <taxon>Mucoromycota</taxon>
        <taxon>Glomeromycotina</taxon>
        <taxon>Glomeromycetes</taxon>
        <taxon>Diversisporales</taxon>
        <taxon>Gigasporaceae</taxon>
        <taxon>Scutellospora</taxon>
    </lineage>
</organism>
<gene>
    <name evidence="1" type="ORF">SCALOS_LOCUS4297</name>
</gene>
<accession>A0ACA9LJY1</accession>
<evidence type="ECO:0000313" key="2">
    <source>
        <dbReference type="Proteomes" id="UP000789860"/>
    </source>
</evidence>
<proteinExistence type="predicted"/>
<comment type="caution">
    <text evidence="1">The sequence shown here is derived from an EMBL/GenBank/DDBJ whole genome shotgun (WGS) entry which is preliminary data.</text>
</comment>
<evidence type="ECO:0000313" key="1">
    <source>
        <dbReference type="EMBL" id="CAG8526943.1"/>
    </source>
</evidence>
<reference evidence="1" key="1">
    <citation type="submission" date="2021-06" db="EMBL/GenBank/DDBJ databases">
        <authorList>
            <person name="Kallberg Y."/>
            <person name="Tangrot J."/>
            <person name="Rosling A."/>
        </authorList>
    </citation>
    <scope>NUCLEOTIDE SEQUENCE</scope>
    <source>
        <strain evidence="1">AU212A</strain>
    </source>
</reference>
<keyword evidence="2" id="KW-1185">Reference proteome</keyword>
<dbReference type="EMBL" id="CAJVPM010005694">
    <property type="protein sequence ID" value="CAG8526943.1"/>
    <property type="molecule type" value="Genomic_DNA"/>
</dbReference>
<dbReference type="Proteomes" id="UP000789860">
    <property type="component" value="Unassembled WGS sequence"/>
</dbReference>
<sequence>MSSSSNTLPIDNNEQNSSNEISNNEKKEFLMKCCIYFEETNFIYPLPCSHIYHATCLEAHLKNKDNSNNISKDEEILKRCPLCNNVLTKKETDSIIKHIDKMKKLKLKRSIDESEMYNKKFQQEIRLLDKKKELKITKNKRKFKELKEKLLNEYKNNLKKLDDDENISFEKIDQDTENEKTR</sequence>